<dbReference type="GO" id="GO:0007059">
    <property type="term" value="P:chromosome segregation"/>
    <property type="evidence" value="ECO:0007669"/>
    <property type="project" value="InterPro"/>
</dbReference>
<evidence type="ECO:0000256" key="4">
    <source>
        <dbReference type="ARBA" id="ARBA00022776"/>
    </source>
</evidence>
<keyword evidence="2 9" id="KW-0158">Chromosome</keyword>
<accession>I3EH65</accession>
<dbReference type="OMA" id="YFQISMT"/>
<keyword evidence="13" id="KW-1185">Reference proteome</keyword>
<evidence type="ECO:0000259" key="11">
    <source>
        <dbReference type="Pfam" id="PF08234"/>
    </source>
</evidence>
<evidence type="ECO:0000256" key="7">
    <source>
        <dbReference type="ARBA" id="ARBA00023306"/>
    </source>
</evidence>
<feature type="domain" description="Chromosome segregation protein Spc25 C-terminal" evidence="11">
    <location>
        <begin position="101"/>
        <end position="149"/>
    </location>
</feature>
<dbReference type="InterPro" id="IPR013255">
    <property type="entry name" value="Spc25_C"/>
</dbReference>
<gene>
    <name evidence="12" type="ORF">NEQG_01252</name>
</gene>
<dbReference type="HOGENOM" id="CLU_1627546_0_0_1"/>
<dbReference type="VEuPathDB" id="MicrosporidiaDB:NEQG_01252"/>
<evidence type="ECO:0000256" key="2">
    <source>
        <dbReference type="ARBA" id="ARBA00022454"/>
    </source>
</evidence>
<dbReference type="FunCoup" id="I3EH65">
    <property type="interactions" value="50"/>
</dbReference>
<evidence type="ECO:0000256" key="10">
    <source>
        <dbReference type="SAM" id="Coils"/>
    </source>
</evidence>
<evidence type="ECO:0000256" key="5">
    <source>
        <dbReference type="ARBA" id="ARBA00022838"/>
    </source>
</evidence>
<evidence type="ECO:0000256" key="8">
    <source>
        <dbReference type="ARBA" id="ARBA00023328"/>
    </source>
</evidence>
<dbReference type="OrthoDB" id="4056921at2759"/>
<dbReference type="Proteomes" id="UP000002872">
    <property type="component" value="Unassembled WGS sequence"/>
</dbReference>
<dbReference type="GO" id="GO:0005634">
    <property type="term" value="C:nucleus"/>
    <property type="evidence" value="ECO:0007669"/>
    <property type="project" value="UniProtKB-SubCell"/>
</dbReference>
<dbReference type="InParanoid" id="I3EH65"/>
<evidence type="ECO:0000313" key="13">
    <source>
        <dbReference type="Proteomes" id="UP000002872"/>
    </source>
</evidence>
<evidence type="ECO:0000256" key="1">
    <source>
        <dbReference type="ARBA" id="ARBA00006379"/>
    </source>
</evidence>
<comment type="similarity">
    <text evidence="1 9">Belongs to the SPC25 family.</text>
</comment>
<organism evidence="12 13">
    <name type="scientific">Nematocida parisii (strain ERTm3)</name>
    <name type="common">Nematode killer fungus</name>
    <dbReference type="NCBI Taxonomy" id="935791"/>
    <lineage>
        <taxon>Eukaryota</taxon>
        <taxon>Fungi</taxon>
        <taxon>Fungi incertae sedis</taxon>
        <taxon>Microsporidia</taxon>
        <taxon>Nematocida</taxon>
    </lineage>
</organism>
<dbReference type="Pfam" id="PF08234">
    <property type="entry name" value="Spindle_Spc25"/>
    <property type="match status" value="1"/>
</dbReference>
<comment type="subunit">
    <text evidence="9">Component of the NDC80 complex.</text>
</comment>
<dbReference type="Gene3D" id="3.30.457.50">
    <property type="entry name" value="Chromosome segregation protein Spc25"/>
    <property type="match status" value="1"/>
</dbReference>
<keyword evidence="5 9" id="KW-0995">Kinetochore</keyword>
<keyword evidence="4 9" id="KW-0498">Mitosis</keyword>
<reference evidence="12" key="1">
    <citation type="submission" date="2011-01" db="EMBL/GenBank/DDBJ databases">
        <title>The Genome Sequence of Nematocida parisii strain ERTm3.</title>
        <authorList>
            <consortium name="The Broad Institute Genome Sequencing Platform"/>
            <consortium name="The Broad Institute Genome Sequencing Center for Infectious Disease"/>
            <person name="Cuomo C."/>
            <person name="Troemel E."/>
            <person name="Young S.K."/>
            <person name="Zeng Q."/>
            <person name="Gargeya S."/>
            <person name="Fitzgerald M."/>
            <person name="Haas B."/>
            <person name="Abouelleil A."/>
            <person name="Alvarado L."/>
            <person name="Arachchi H.M."/>
            <person name="Berlin A."/>
            <person name="Chapman S.B."/>
            <person name="Gearin G."/>
            <person name="Goldberg J."/>
            <person name="Griggs A."/>
            <person name="Gujja S."/>
            <person name="Hansen M."/>
            <person name="Heiman D."/>
            <person name="Howarth C."/>
            <person name="Larimer J."/>
            <person name="Lui A."/>
            <person name="MacDonald P.J.P."/>
            <person name="McCowen C."/>
            <person name="Montmayeur A."/>
            <person name="Murphy C."/>
            <person name="Neiman D."/>
            <person name="Pearson M."/>
            <person name="Priest M."/>
            <person name="Roberts A."/>
            <person name="Saif S."/>
            <person name="Shea T."/>
            <person name="Sisk P."/>
            <person name="Stolte C."/>
            <person name="Sykes S."/>
            <person name="Wortman J."/>
            <person name="Nusbaum C."/>
            <person name="Birren B."/>
        </authorList>
    </citation>
    <scope>NUCLEOTIDE SEQUENCE</scope>
    <source>
        <strain evidence="12">ERTm3</strain>
    </source>
</reference>
<comment type="subcellular location">
    <subcellularLocation>
        <location evidence="9">Nucleus</location>
    </subcellularLocation>
    <subcellularLocation>
        <location evidence="9">Chromosome</location>
        <location evidence="9">Centromere</location>
        <location evidence="9">Kinetochore</location>
    </subcellularLocation>
</comment>
<proteinExistence type="inferred from homology"/>
<feature type="coiled-coil region" evidence="10">
    <location>
        <begin position="6"/>
        <end position="72"/>
    </location>
</feature>
<keyword evidence="6 10" id="KW-0175">Coiled coil</keyword>
<evidence type="ECO:0000256" key="3">
    <source>
        <dbReference type="ARBA" id="ARBA00022618"/>
    </source>
</evidence>
<keyword evidence="3 9" id="KW-0132">Cell division</keyword>
<evidence type="ECO:0000256" key="6">
    <source>
        <dbReference type="ARBA" id="ARBA00023054"/>
    </source>
</evidence>
<dbReference type="AlphaFoldDB" id="I3EH65"/>
<keyword evidence="7 9" id="KW-0131">Cell cycle</keyword>
<sequence length="163" mass="19370">MLAQETETEQEEIKKIKVAQQEMEERQEQATLKKQALSTTLSQTTAQVIQLRRTLKQEEEREEKEGERMKKEIEYYANLFNLYISTVEDGSVLFLFKIEGNEYYFQISMTDTYSIIKASISEKCYKSALDELESTHDFFLFVKRMKELFEEESARKQKENITE</sequence>
<dbReference type="EMBL" id="GL870878">
    <property type="protein sequence ID" value="EIJ88562.1"/>
    <property type="molecule type" value="Genomic_DNA"/>
</dbReference>
<keyword evidence="9" id="KW-0539">Nucleus</keyword>
<comment type="function">
    <text evidence="9">Acts as a component of the essential kinetochore-associated NDC80 complex, which is required for chromosome segregation and spindle checkpoint activity.</text>
</comment>
<protein>
    <recommendedName>
        <fullName evidence="9">Kinetochore protein SPC25</fullName>
    </recommendedName>
</protein>
<dbReference type="GO" id="GO:0031262">
    <property type="term" value="C:Ndc80 complex"/>
    <property type="evidence" value="ECO:0007669"/>
    <property type="project" value="InterPro"/>
</dbReference>
<dbReference type="GO" id="GO:0051301">
    <property type="term" value="P:cell division"/>
    <property type="evidence" value="ECO:0007669"/>
    <property type="project" value="UniProtKB-UniRule"/>
</dbReference>
<evidence type="ECO:0000313" key="12">
    <source>
        <dbReference type="EMBL" id="EIJ88562.1"/>
    </source>
</evidence>
<name>I3EH65_NEMP3</name>
<keyword evidence="8 9" id="KW-0137">Centromere</keyword>
<evidence type="ECO:0000256" key="9">
    <source>
        <dbReference type="RuleBase" id="RU367150"/>
    </source>
</evidence>